<dbReference type="InterPro" id="IPR050275">
    <property type="entry name" value="PGM_Phosphatase"/>
</dbReference>
<dbReference type="HOGENOM" id="CLU_033323_13_0_1"/>
<feature type="binding site" evidence="2">
    <location>
        <position position="72"/>
    </location>
    <ligand>
        <name>substrate</name>
    </ligand>
</feature>
<reference evidence="3 4" key="1">
    <citation type="submission" date="2014-02" db="EMBL/GenBank/DDBJ databases">
        <title>The genome sequence of the entomopathogenic fungus Metarhizium robertsii ARSEF 2575.</title>
        <authorList>
            <person name="Giuliano Garisto Donzelli B."/>
            <person name="Roe B.A."/>
            <person name="Macmil S.L."/>
            <person name="Krasnoff S.B."/>
            <person name="Gibson D.M."/>
        </authorList>
    </citation>
    <scope>NUCLEOTIDE SEQUENCE [LARGE SCALE GENOMIC DNA]</scope>
    <source>
        <strain evidence="3 4">ARSEF 2575</strain>
    </source>
</reference>
<dbReference type="GO" id="GO:0046390">
    <property type="term" value="P:ribose phosphate biosynthetic process"/>
    <property type="evidence" value="ECO:0007669"/>
    <property type="project" value="TreeGrafter"/>
</dbReference>
<evidence type="ECO:0000313" key="3">
    <source>
        <dbReference type="EMBL" id="EXU94475.1"/>
    </source>
</evidence>
<organism evidence="3 4">
    <name type="scientific">Metarhizium robertsii</name>
    <dbReference type="NCBI Taxonomy" id="568076"/>
    <lineage>
        <taxon>Eukaryota</taxon>
        <taxon>Fungi</taxon>
        <taxon>Dikarya</taxon>
        <taxon>Ascomycota</taxon>
        <taxon>Pezizomycotina</taxon>
        <taxon>Sordariomycetes</taxon>
        <taxon>Hypocreomycetidae</taxon>
        <taxon>Hypocreales</taxon>
        <taxon>Clavicipitaceae</taxon>
        <taxon>Metarhizium</taxon>
    </lineage>
</organism>
<evidence type="ECO:0000313" key="4">
    <source>
        <dbReference type="Proteomes" id="UP000030151"/>
    </source>
</evidence>
<feature type="active site" description="Proton donor/acceptor" evidence="1">
    <location>
        <position position="99"/>
    </location>
</feature>
<dbReference type="Proteomes" id="UP000030151">
    <property type="component" value="Unassembled WGS sequence"/>
</dbReference>
<feature type="active site" description="Tele-phosphohistidine intermediate" evidence="1">
    <location>
        <position position="16"/>
    </location>
</feature>
<feature type="binding site" evidence="2">
    <location>
        <begin position="28"/>
        <end position="29"/>
    </location>
    <ligand>
        <name>substrate</name>
    </ligand>
</feature>
<proteinExistence type="predicted"/>
<dbReference type="EMBL" id="JELW01000321">
    <property type="protein sequence ID" value="EXU94475.1"/>
    <property type="molecule type" value="Genomic_DNA"/>
</dbReference>
<dbReference type="InterPro" id="IPR029033">
    <property type="entry name" value="His_PPase_superfam"/>
</dbReference>
<dbReference type="SMART" id="SM00855">
    <property type="entry name" value="PGAM"/>
    <property type="match status" value="1"/>
</dbReference>
<sequence length="238" mass="26971">MSNQDAKTPRVYLVRHGETEWAKLGKFTGTTDIELTPVGRQQIRSAATMLVGAGKFLDTCRISHIFVSPRRRARQTFELLLPPPVELGWMVEFTESIAEWDYGEYEGRTAGEIKELRKEKGLDQEREWSIWRDGCEGGESMQQVTERLDELISRIREIQRPYMNGEKPVDVVLVSHGLILRSFVKRWLNFAVDSPLSIMLDPGAIAVLSYQHNNVDEPAFHAGMALPPAKGWNTASSN</sequence>
<dbReference type="AlphaFoldDB" id="A0A014QPB1"/>
<gene>
    <name evidence="3" type="ORF">X797_012455</name>
</gene>
<dbReference type="Gene3D" id="3.40.50.1240">
    <property type="entry name" value="Phosphoglycerate mutase-like"/>
    <property type="match status" value="1"/>
</dbReference>
<dbReference type="CDD" id="cd07067">
    <property type="entry name" value="HP_PGM_like"/>
    <property type="match status" value="1"/>
</dbReference>
<dbReference type="GO" id="GO:0050278">
    <property type="term" value="F:sedoheptulose-bisphosphatase activity"/>
    <property type="evidence" value="ECO:0007669"/>
    <property type="project" value="TreeGrafter"/>
</dbReference>
<evidence type="ECO:0000256" key="1">
    <source>
        <dbReference type="PIRSR" id="PIRSR613078-1"/>
    </source>
</evidence>
<accession>A0A014QPB1</accession>
<dbReference type="eggNOG" id="KOG0235">
    <property type="taxonomic scope" value="Eukaryota"/>
</dbReference>
<name>A0A014QPB1_9HYPO</name>
<evidence type="ECO:0000256" key="2">
    <source>
        <dbReference type="PIRSR" id="PIRSR613078-2"/>
    </source>
</evidence>
<dbReference type="Pfam" id="PF00300">
    <property type="entry name" value="His_Phos_1"/>
    <property type="match status" value="1"/>
</dbReference>
<dbReference type="SUPFAM" id="SSF53254">
    <property type="entry name" value="Phosphoglycerate mutase-like"/>
    <property type="match status" value="1"/>
</dbReference>
<comment type="caution">
    <text evidence="3">The sequence shown here is derived from an EMBL/GenBank/DDBJ whole genome shotgun (WGS) entry which is preliminary data.</text>
</comment>
<dbReference type="PANTHER" id="PTHR48100">
    <property type="entry name" value="BROAD-SPECIFICITY PHOSPHATASE YOR283W-RELATED"/>
    <property type="match status" value="1"/>
</dbReference>
<dbReference type="InterPro" id="IPR013078">
    <property type="entry name" value="His_Pase_superF_clade-1"/>
</dbReference>
<protein>
    <submittedName>
        <fullName evidence="3">Histidine phosphatase superfamily (Branch 2)</fullName>
    </submittedName>
</protein>
<feature type="binding site" evidence="2">
    <location>
        <begin position="99"/>
        <end position="102"/>
    </location>
    <ligand>
        <name>substrate</name>
    </ligand>
</feature>
<dbReference type="PANTHER" id="PTHR48100:SF15">
    <property type="entry name" value="SEDOHEPTULOSE 1,7-BISPHOSPHATASE"/>
    <property type="match status" value="1"/>
</dbReference>